<sequence>MSTSSLLYKLSLSDWERIAFYALASEDTFLGPPSVIHALSLVSRHVYNVTSVRNNSRLYARIFCFKFDYAAPARRLTERWLTSRCLAKELIARFTALGRIRRKHDIRIEDLWISYLLMSESDGKNESQLLEWAGLKEYLQIIVLTRLHLNTPWDSDLRLTSLIIWLFWMTTSRTSIQAEHPDINRFMDTFLRPFVTAGYRVPSVYGPDSYHSIPLCERITSTPTHCSGPLPPLSVVTHYGHELTLAAPTLTCAATLVTTVLFEALSNSQTFPNNAYHLPADRASAGPNFVGPTLEDLLRFHFDERIHVPGRCAPTLDLNFDQGDSEEELKSETNPPSLCGSKRYDEDWSRLVSCHDPRLVTPSPLRGIMFTIGCLAGSWEGRLLEPDYEYHVSALRDPRLGPRVPLYHKPLYWTLREHHCLLPNTPLCPGNGPEGDDDLLNAWLPRGIQIVPQKDAIQIFNPNTGFSARYETFIPGSKAAFEDLDAPWIPQEEEEDNFGDNSNPNADPSSSYIDDDDEWVDTVSHKSSEICDILITGETSERDGAAWGHFTLIGRVRPWDGLVVLLRSPRNPNEPHLGRWIFKGYVHDQNFVGRWRDTSTHVGTPGFEGGFVVRKADLGEA</sequence>
<comment type="caution">
    <text evidence="2">The sequence shown here is derived from an EMBL/GenBank/DDBJ whole genome shotgun (WGS) entry which is preliminary data.</text>
</comment>
<name>A0A369JWW8_HYPMA</name>
<gene>
    <name evidence="2" type="ORF">Hypma_006293</name>
</gene>
<feature type="region of interest" description="Disordered" evidence="1">
    <location>
        <begin position="493"/>
        <end position="516"/>
    </location>
</feature>
<dbReference type="OrthoDB" id="434783at2759"/>
<dbReference type="EMBL" id="LUEZ02000040">
    <property type="protein sequence ID" value="RDB25822.1"/>
    <property type="molecule type" value="Genomic_DNA"/>
</dbReference>
<protein>
    <recommendedName>
        <fullName evidence="4">F-box domain-containing protein</fullName>
    </recommendedName>
</protein>
<accession>A0A369JWW8</accession>
<evidence type="ECO:0000313" key="3">
    <source>
        <dbReference type="Proteomes" id="UP000076154"/>
    </source>
</evidence>
<dbReference type="AlphaFoldDB" id="A0A369JWW8"/>
<organism evidence="2 3">
    <name type="scientific">Hypsizygus marmoreus</name>
    <name type="common">White beech mushroom</name>
    <name type="synonym">Agaricus marmoreus</name>
    <dbReference type="NCBI Taxonomy" id="39966"/>
    <lineage>
        <taxon>Eukaryota</taxon>
        <taxon>Fungi</taxon>
        <taxon>Dikarya</taxon>
        <taxon>Basidiomycota</taxon>
        <taxon>Agaricomycotina</taxon>
        <taxon>Agaricomycetes</taxon>
        <taxon>Agaricomycetidae</taxon>
        <taxon>Agaricales</taxon>
        <taxon>Tricholomatineae</taxon>
        <taxon>Lyophyllaceae</taxon>
        <taxon>Hypsizygus</taxon>
    </lineage>
</organism>
<keyword evidence="3" id="KW-1185">Reference proteome</keyword>
<evidence type="ECO:0008006" key="4">
    <source>
        <dbReference type="Google" id="ProtNLM"/>
    </source>
</evidence>
<dbReference type="Proteomes" id="UP000076154">
    <property type="component" value="Unassembled WGS sequence"/>
</dbReference>
<dbReference type="STRING" id="39966.A0A369JWW8"/>
<evidence type="ECO:0000313" key="2">
    <source>
        <dbReference type="EMBL" id="RDB25822.1"/>
    </source>
</evidence>
<evidence type="ECO:0000256" key="1">
    <source>
        <dbReference type="SAM" id="MobiDB-lite"/>
    </source>
</evidence>
<reference evidence="2" key="1">
    <citation type="submission" date="2018-04" db="EMBL/GenBank/DDBJ databases">
        <title>Whole genome sequencing of Hypsizygus marmoreus.</title>
        <authorList>
            <person name="Choi I.-G."/>
            <person name="Min B."/>
            <person name="Kim J.-G."/>
            <person name="Kim S."/>
            <person name="Oh Y.-L."/>
            <person name="Kong W.-S."/>
            <person name="Park H."/>
            <person name="Jeong J."/>
            <person name="Song E.-S."/>
        </authorList>
    </citation>
    <scope>NUCLEOTIDE SEQUENCE [LARGE SCALE GENOMIC DNA]</scope>
    <source>
        <strain evidence="2">51987-8</strain>
    </source>
</reference>
<feature type="compositionally biased region" description="Low complexity" evidence="1">
    <location>
        <begin position="500"/>
        <end position="511"/>
    </location>
</feature>
<proteinExistence type="predicted"/>
<dbReference type="InParanoid" id="A0A369JWW8"/>